<organism evidence="2 3">
    <name type="scientific">Acropora cervicornis</name>
    <name type="common">Staghorn coral</name>
    <dbReference type="NCBI Taxonomy" id="6130"/>
    <lineage>
        <taxon>Eukaryota</taxon>
        <taxon>Metazoa</taxon>
        <taxon>Cnidaria</taxon>
        <taxon>Anthozoa</taxon>
        <taxon>Hexacorallia</taxon>
        <taxon>Scleractinia</taxon>
        <taxon>Astrocoeniina</taxon>
        <taxon>Acroporidae</taxon>
        <taxon>Acropora</taxon>
    </lineage>
</organism>
<reference evidence="2" key="2">
    <citation type="journal article" date="2023" name="Science">
        <title>Genomic signatures of disease resistance in endangered staghorn corals.</title>
        <authorList>
            <person name="Vollmer S.V."/>
            <person name="Selwyn J.D."/>
            <person name="Despard B.A."/>
            <person name="Roesel C.L."/>
        </authorList>
    </citation>
    <scope>NUCLEOTIDE SEQUENCE</scope>
    <source>
        <strain evidence="2">K2</strain>
    </source>
</reference>
<protein>
    <submittedName>
        <fullName evidence="2">Uncharacterized protein</fullName>
    </submittedName>
</protein>
<feature type="transmembrane region" description="Helical" evidence="1">
    <location>
        <begin position="182"/>
        <end position="207"/>
    </location>
</feature>
<feature type="transmembrane region" description="Helical" evidence="1">
    <location>
        <begin position="361"/>
        <end position="383"/>
    </location>
</feature>
<feature type="transmembrane region" description="Helical" evidence="1">
    <location>
        <begin position="395"/>
        <end position="413"/>
    </location>
</feature>
<comment type="caution">
    <text evidence="2">The sequence shown here is derived from an EMBL/GenBank/DDBJ whole genome shotgun (WGS) entry which is preliminary data.</text>
</comment>
<keyword evidence="1" id="KW-1133">Transmembrane helix</keyword>
<accession>A0AAD9UYI0</accession>
<dbReference type="EMBL" id="JARQWQ010000067">
    <property type="protein sequence ID" value="KAK2554689.1"/>
    <property type="molecule type" value="Genomic_DNA"/>
</dbReference>
<proteinExistence type="predicted"/>
<feature type="transmembrane region" description="Helical" evidence="1">
    <location>
        <begin position="76"/>
        <end position="100"/>
    </location>
</feature>
<gene>
    <name evidence="2" type="ORF">P5673_023642</name>
</gene>
<evidence type="ECO:0000313" key="3">
    <source>
        <dbReference type="Proteomes" id="UP001249851"/>
    </source>
</evidence>
<evidence type="ECO:0000256" key="1">
    <source>
        <dbReference type="SAM" id="Phobius"/>
    </source>
</evidence>
<feature type="transmembrane region" description="Helical" evidence="1">
    <location>
        <begin position="41"/>
        <end position="64"/>
    </location>
</feature>
<keyword evidence="1" id="KW-0472">Membrane</keyword>
<keyword evidence="1" id="KW-0812">Transmembrane</keyword>
<keyword evidence="3" id="KW-1185">Reference proteome</keyword>
<name>A0AAD9UYI0_ACRCE</name>
<feature type="transmembrane region" description="Helical" evidence="1">
    <location>
        <begin position="471"/>
        <end position="489"/>
    </location>
</feature>
<sequence>MALSSASVVEQNCYARALSPMVSMSILFGPGERHYSSVHSFLGGVIFAFLLAGMTFVAILGVFVRTTIDTWIQFSIYIVPLIALVSGFHIYTSTAFNKLLKRRLSRRSMLDGFVESDQEISWHESQRPSWLRKAAIKNCVYPLALEVYQWTAYVTFHLVSNGDSFAGTLTESKSTVLKIDPVLWLLLYCLFWVMAMYITGFVAYSFILISRLTVRDVISFKCMFGDSPFLLYRPARRGNTVLKSSIIRPWRAAVKAVTGLTGFLFMDLFRSKRDIVLFYESDTASGLQESQGTPSPPDQRDVSLDADFWDPLIFASVDVSGPSVGTLSVPERPKLKASEACMYLSKIIRNIEVLARLFQPFITLLAIFSVANVITHVGAFLSLPGAFKDVYSSHWWTFIRTCIWLLLSMRLLWSAAAITKALSSVSQHVNYLWATGKLQGEEGEWQKFFKLVEMFQLSSKTYGFPLTIRQVAALFTFINFALIISLSILKPSVHFPTTFSGN</sequence>
<evidence type="ECO:0000313" key="2">
    <source>
        <dbReference type="EMBL" id="KAK2554689.1"/>
    </source>
</evidence>
<dbReference type="Proteomes" id="UP001249851">
    <property type="component" value="Unassembled WGS sequence"/>
</dbReference>
<reference evidence="2" key="1">
    <citation type="journal article" date="2023" name="G3 (Bethesda)">
        <title>Whole genome assembly and annotation of the endangered Caribbean coral Acropora cervicornis.</title>
        <authorList>
            <person name="Selwyn J.D."/>
            <person name="Vollmer S.V."/>
        </authorList>
    </citation>
    <scope>NUCLEOTIDE SEQUENCE</scope>
    <source>
        <strain evidence="2">K2</strain>
    </source>
</reference>
<dbReference type="AlphaFoldDB" id="A0AAD9UYI0"/>